<evidence type="ECO:0000313" key="2">
    <source>
        <dbReference type="Proteomes" id="UP001286313"/>
    </source>
</evidence>
<dbReference type="EMBL" id="JAWQEG010000397">
    <property type="protein sequence ID" value="KAK3890712.1"/>
    <property type="molecule type" value="Genomic_DNA"/>
</dbReference>
<comment type="caution">
    <text evidence="1">The sequence shown here is derived from an EMBL/GenBank/DDBJ whole genome shotgun (WGS) entry which is preliminary data.</text>
</comment>
<sequence length="101" mass="11632">MGSRQQHMLFNESKFEALRYGSNNNIKEHTNYNTTQGSIDVKSDLRDLGITISSDGKFNLHIHNITESARKLSGWILWTFSTRESECLLTLWKSLVLSKLE</sequence>
<name>A0AAE1GDQ3_PETCI</name>
<gene>
    <name evidence="1" type="ORF">Pcinc_005347</name>
</gene>
<dbReference type="Proteomes" id="UP001286313">
    <property type="component" value="Unassembled WGS sequence"/>
</dbReference>
<reference evidence="1" key="1">
    <citation type="submission" date="2023-10" db="EMBL/GenBank/DDBJ databases">
        <title>Genome assemblies of two species of porcelain crab, Petrolisthes cinctipes and Petrolisthes manimaculis (Anomura: Porcellanidae).</title>
        <authorList>
            <person name="Angst P."/>
        </authorList>
    </citation>
    <scope>NUCLEOTIDE SEQUENCE</scope>
    <source>
        <strain evidence="1">PB745_01</strain>
        <tissue evidence="1">Gill</tissue>
    </source>
</reference>
<dbReference type="AlphaFoldDB" id="A0AAE1GDQ3"/>
<organism evidence="1 2">
    <name type="scientific">Petrolisthes cinctipes</name>
    <name type="common">Flat porcelain crab</name>
    <dbReference type="NCBI Taxonomy" id="88211"/>
    <lineage>
        <taxon>Eukaryota</taxon>
        <taxon>Metazoa</taxon>
        <taxon>Ecdysozoa</taxon>
        <taxon>Arthropoda</taxon>
        <taxon>Crustacea</taxon>
        <taxon>Multicrustacea</taxon>
        <taxon>Malacostraca</taxon>
        <taxon>Eumalacostraca</taxon>
        <taxon>Eucarida</taxon>
        <taxon>Decapoda</taxon>
        <taxon>Pleocyemata</taxon>
        <taxon>Anomura</taxon>
        <taxon>Galatheoidea</taxon>
        <taxon>Porcellanidae</taxon>
        <taxon>Petrolisthes</taxon>
    </lineage>
</organism>
<evidence type="ECO:0000313" key="1">
    <source>
        <dbReference type="EMBL" id="KAK3890712.1"/>
    </source>
</evidence>
<keyword evidence="2" id="KW-1185">Reference proteome</keyword>
<accession>A0AAE1GDQ3</accession>
<proteinExistence type="predicted"/>
<protein>
    <submittedName>
        <fullName evidence="1">Uncharacterized protein</fullName>
    </submittedName>
</protein>